<dbReference type="EMBL" id="LAQJ01000117">
    <property type="protein sequence ID" value="KKO20299.1"/>
    <property type="molecule type" value="Genomic_DNA"/>
</dbReference>
<dbReference type="Pfam" id="PF00672">
    <property type="entry name" value="HAMP"/>
    <property type="match status" value="1"/>
</dbReference>
<keyword evidence="9" id="KW-1185">Reference proteome</keyword>
<evidence type="ECO:0000256" key="4">
    <source>
        <dbReference type="ARBA" id="ARBA00022777"/>
    </source>
</evidence>
<dbReference type="Proteomes" id="UP000034954">
    <property type="component" value="Unassembled WGS sequence"/>
</dbReference>
<feature type="coiled-coil region" evidence="5">
    <location>
        <begin position="281"/>
        <end position="308"/>
    </location>
</feature>
<feature type="transmembrane region" description="Helical" evidence="6">
    <location>
        <begin position="189"/>
        <end position="211"/>
    </location>
</feature>
<gene>
    <name evidence="8" type="primary">gacS_1</name>
    <name evidence="8" type="ORF">BROFUL_00973</name>
</gene>
<dbReference type="GO" id="GO:0000156">
    <property type="term" value="F:phosphorelay response regulator activity"/>
    <property type="evidence" value="ECO:0007669"/>
    <property type="project" value="TreeGrafter"/>
</dbReference>
<name>A0A0M2V0Q3_9BACT</name>
<dbReference type="InterPro" id="IPR003661">
    <property type="entry name" value="HisK_dim/P_dom"/>
</dbReference>
<keyword evidence="6" id="KW-1133">Transmembrane helix</keyword>
<evidence type="ECO:0000256" key="2">
    <source>
        <dbReference type="ARBA" id="ARBA00012438"/>
    </source>
</evidence>
<proteinExistence type="predicted"/>
<evidence type="ECO:0000256" key="5">
    <source>
        <dbReference type="SAM" id="Coils"/>
    </source>
</evidence>
<dbReference type="GO" id="GO:0016020">
    <property type="term" value="C:membrane"/>
    <property type="evidence" value="ECO:0007669"/>
    <property type="project" value="InterPro"/>
</dbReference>
<dbReference type="Gene3D" id="1.10.287.130">
    <property type="match status" value="1"/>
</dbReference>
<protein>
    <recommendedName>
        <fullName evidence="2">histidine kinase</fullName>
        <ecNumber evidence="2">2.7.13.3</ecNumber>
    </recommendedName>
</protein>
<dbReference type="SUPFAM" id="SSF158472">
    <property type="entry name" value="HAMP domain-like"/>
    <property type="match status" value="1"/>
</dbReference>
<organism evidence="8 9">
    <name type="scientific">Candidatus Brocadia fulgida</name>
    <dbReference type="NCBI Taxonomy" id="380242"/>
    <lineage>
        <taxon>Bacteria</taxon>
        <taxon>Pseudomonadati</taxon>
        <taxon>Planctomycetota</taxon>
        <taxon>Candidatus Brocadiia</taxon>
        <taxon>Candidatus Brocadiales</taxon>
        <taxon>Candidatus Brocadiaceae</taxon>
        <taxon>Candidatus Brocadia</taxon>
    </lineage>
</organism>
<sequence length="387" mass="44164">MHVAREKKRLNLATKFNFLTIGVILVTAVGISIFLIRAQISHSYRNLLNHGMSVAAMMSQNSEYGIYTEDKDAIRQIVKSLAVDADVAYVCLYKNKRKLICESFQSEIKTPSLHHYKKSYRSLQMLHEEFVNKKDGLRYIDIVAPVASAIDSDSPEILGDDNGTTRQKIIGYVQLGLTKDGLRKRIRQIIVSTGYFTIICVVVGIAVTLFLTRRITLPIRDLNIATQKISEGILEQHIRITSHDEIADLAQAFNHMLGRLRDYRNQAEERTGQLVLANQKMALEIAERKRVERALEQKTKELSRSNSELEQFAYIVSHDLQEPLRKVMAFGDRLLDKCGETMSSEGKEYIVRMQNASQRMKTLITDLLVFSRLRTKAQPLPRLISPR</sequence>
<keyword evidence="6" id="KW-0812">Transmembrane</keyword>
<dbReference type="AlphaFoldDB" id="A0A0M2V0Q3"/>
<dbReference type="PROSITE" id="PS50885">
    <property type="entry name" value="HAMP"/>
    <property type="match status" value="1"/>
</dbReference>
<comment type="catalytic activity">
    <reaction evidence="1">
        <text>ATP + protein L-histidine = ADP + protein N-phospho-L-histidine.</text>
        <dbReference type="EC" id="2.7.13.3"/>
    </reaction>
</comment>
<feature type="transmembrane region" description="Helical" evidence="6">
    <location>
        <begin position="16"/>
        <end position="36"/>
    </location>
</feature>
<dbReference type="GO" id="GO:0030295">
    <property type="term" value="F:protein kinase activator activity"/>
    <property type="evidence" value="ECO:0007669"/>
    <property type="project" value="TreeGrafter"/>
</dbReference>
<dbReference type="InterPro" id="IPR019247">
    <property type="entry name" value="Histidine_kinase_BarA_N"/>
</dbReference>
<dbReference type="SUPFAM" id="SSF47384">
    <property type="entry name" value="Homodimeric domain of signal transducing histidine kinase"/>
    <property type="match status" value="1"/>
</dbReference>
<evidence type="ECO:0000313" key="9">
    <source>
        <dbReference type="Proteomes" id="UP000034954"/>
    </source>
</evidence>
<keyword evidence="4" id="KW-0418">Kinase</keyword>
<dbReference type="InterPro" id="IPR036097">
    <property type="entry name" value="HisK_dim/P_sf"/>
</dbReference>
<dbReference type="SMART" id="SM00388">
    <property type="entry name" value="HisKA"/>
    <property type="match status" value="1"/>
</dbReference>
<dbReference type="GO" id="GO:0007234">
    <property type="term" value="P:osmosensory signaling via phosphorelay pathway"/>
    <property type="evidence" value="ECO:0007669"/>
    <property type="project" value="TreeGrafter"/>
</dbReference>
<comment type="caution">
    <text evidence="8">The sequence shown here is derived from an EMBL/GenBank/DDBJ whole genome shotgun (WGS) entry which is preliminary data.</text>
</comment>
<evidence type="ECO:0000313" key="8">
    <source>
        <dbReference type="EMBL" id="KKO20299.1"/>
    </source>
</evidence>
<evidence type="ECO:0000256" key="6">
    <source>
        <dbReference type="SAM" id="Phobius"/>
    </source>
</evidence>
<dbReference type="CDD" id="cd00082">
    <property type="entry name" value="HisKA"/>
    <property type="match status" value="1"/>
</dbReference>
<dbReference type="Gene3D" id="6.10.340.10">
    <property type="match status" value="1"/>
</dbReference>
<reference evidence="8 9" key="1">
    <citation type="journal article" date="2013" name="BMC Microbiol.">
        <title>Identification of the type II cytochrome c maturation pathway in anammox bacteria by comparative genomics.</title>
        <authorList>
            <person name="Ferousi C."/>
            <person name="Speth D.R."/>
            <person name="Reimann J."/>
            <person name="Op den Camp H.J."/>
            <person name="Allen J.W."/>
            <person name="Keltjens J.T."/>
            <person name="Jetten M.S."/>
        </authorList>
    </citation>
    <scope>NUCLEOTIDE SEQUENCE [LARGE SCALE GENOMIC DNA]</scope>
    <source>
        <strain evidence="8">RU1</strain>
    </source>
</reference>
<keyword evidence="6" id="KW-0472">Membrane</keyword>
<dbReference type="GO" id="GO:0000155">
    <property type="term" value="F:phosphorelay sensor kinase activity"/>
    <property type="evidence" value="ECO:0007669"/>
    <property type="project" value="InterPro"/>
</dbReference>
<dbReference type="PANTHER" id="PTHR42878:SF15">
    <property type="entry name" value="BACTERIOPHYTOCHROME"/>
    <property type="match status" value="1"/>
</dbReference>
<keyword evidence="3 8" id="KW-0808">Transferase</keyword>
<dbReference type="EC" id="2.7.13.3" evidence="2"/>
<dbReference type="CDD" id="cd06225">
    <property type="entry name" value="HAMP"/>
    <property type="match status" value="1"/>
</dbReference>
<dbReference type="Pfam" id="PF09984">
    <property type="entry name" value="sCache_4"/>
    <property type="match status" value="1"/>
</dbReference>
<dbReference type="SMART" id="SM00304">
    <property type="entry name" value="HAMP"/>
    <property type="match status" value="1"/>
</dbReference>
<evidence type="ECO:0000256" key="1">
    <source>
        <dbReference type="ARBA" id="ARBA00000085"/>
    </source>
</evidence>
<dbReference type="InterPro" id="IPR050351">
    <property type="entry name" value="BphY/WalK/GraS-like"/>
</dbReference>
<accession>A0A0M2V0Q3</accession>
<dbReference type="PANTHER" id="PTHR42878">
    <property type="entry name" value="TWO-COMPONENT HISTIDINE KINASE"/>
    <property type="match status" value="1"/>
</dbReference>
<keyword evidence="5" id="KW-0175">Coiled coil</keyword>
<dbReference type="InterPro" id="IPR003660">
    <property type="entry name" value="HAMP_dom"/>
</dbReference>
<feature type="domain" description="HAMP" evidence="7">
    <location>
        <begin position="213"/>
        <end position="265"/>
    </location>
</feature>
<evidence type="ECO:0000256" key="3">
    <source>
        <dbReference type="ARBA" id="ARBA00022679"/>
    </source>
</evidence>
<dbReference type="Pfam" id="PF00512">
    <property type="entry name" value="HisKA"/>
    <property type="match status" value="1"/>
</dbReference>
<evidence type="ECO:0000259" key="7">
    <source>
        <dbReference type="PROSITE" id="PS50885"/>
    </source>
</evidence>